<gene>
    <name evidence="3" type="ORF">DVK44_19410</name>
</gene>
<feature type="region of interest" description="Disordered" evidence="1">
    <location>
        <begin position="67"/>
        <end position="243"/>
    </location>
</feature>
<feature type="transmembrane region" description="Helical" evidence="2">
    <location>
        <begin position="399"/>
        <end position="418"/>
    </location>
</feature>
<dbReference type="EMBL" id="CP031194">
    <property type="protein sequence ID" value="AXG79458.1"/>
    <property type="molecule type" value="Genomic_DNA"/>
</dbReference>
<accession>A0A345HRY4</accession>
<dbReference type="AlphaFoldDB" id="A0A345HRY4"/>
<feature type="compositionally biased region" description="Low complexity" evidence="1">
    <location>
        <begin position="204"/>
        <end position="215"/>
    </location>
</feature>
<feature type="compositionally biased region" description="Low complexity" evidence="1">
    <location>
        <begin position="108"/>
        <end position="129"/>
    </location>
</feature>
<feature type="region of interest" description="Disordered" evidence="1">
    <location>
        <begin position="274"/>
        <end position="345"/>
    </location>
</feature>
<keyword evidence="2" id="KW-1133">Transmembrane helix</keyword>
<proteinExistence type="predicted"/>
<keyword evidence="2" id="KW-0812">Transmembrane</keyword>
<evidence type="ECO:0000313" key="3">
    <source>
        <dbReference type="EMBL" id="AXG79458.1"/>
    </source>
</evidence>
<feature type="transmembrane region" description="Helical" evidence="2">
    <location>
        <begin position="359"/>
        <end position="387"/>
    </location>
</feature>
<feature type="compositionally biased region" description="Low complexity" evidence="1">
    <location>
        <begin position="293"/>
        <end position="326"/>
    </location>
</feature>
<feature type="compositionally biased region" description="Pro residues" evidence="1">
    <location>
        <begin position="179"/>
        <end position="189"/>
    </location>
</feature>
<feature type="transmembrane region" description="Helical" evidence="2">
    <location>
        <begin position="438"/>
        <end position="458"/>
    </location>
</feature>
<feature type="compositionally biased region" description="Basic and acidic residues" evidence="1">
    <location>
        <begin position="276"/>
        <end position="292"/>
    </location>
</feature>
<evidence type="ECO:0000256" key="1">
    <source>
        <dbReference type="SAM" id="MobiDB-lite"/>
    </source>
</evidence>
<feature type="compositionally biased region" description="Pro residues" evidence="1">
    <location>
        <begin position="216"/>
        <end position="226"/>
    </location>
</feature>
<feature type="compositionally biased region" description="Pro residues" evidence="1">
    <location>
        <begin position="151"/>
        <end position="171"/>
    </location>
</feature>
<protein>
    <submittedName>
        <fullName evidence="3">Uncharacterized protein</fullName>
    </submittedName>
</protein>
<dbReference type="Proteomes" id="UP000253868">
    <property type="component" value="Chromosome"/>
</dbReference>
<keyword evidence="4" id="KW-1185">Reference proteome</keyword>
<sequence length="464" mass="48424">MGIESDQLVYDYLSRVGDAAQRQQLSSGDRMRLVSTLRNEIDRQRGKYATDSPAAVRRILGRLGEPAELVRAAAPPGGGGEDTREREPYAAPEVPEQRARGMKGFKGIKGFMGSVGSVGSTGSMGAKGAKGAKGADREADSRTGPSGPSVPLAPEPTPEPVLPLEPEPLPEPELKPEPEPAPAPAPPAPEPERPPTPEPPPAPAAFAPPMEQAAKPPVPSPRPAPGPDWWRIEAGPLGGRGPVETVLASEREAEAAEAAQRPGFGTGFVGGMIPEVFREPPDPKEEERRRAAEAAGETGTGTESTAAEAGTAAGTGAESGTDADAAPGKKRRRLPLPRLLGPPGDMPAEKTKPRFAHPFLLLAAALLVAGAFLGSWLALGGGWLLAYVSRTLSRTEAKWAVFGLPGVSAAGGLVWLWGRSVGRWGEEIPADGMADALTGLWPVVLRTAAVSSALFLVWRARRKA</sequence>
<organism evidence="3 4">
    <name type="scientific">Streptomyces paludis</name>
    <dbReference type="NCBI Taxonomy" id="2282738"/>
    <lineage>
        <taxon>Bacteria</taxon>
        <taxon>Bacillati</taxon>
        <taxon>Actinomycetota</taxon>
        <taxon>Actinomycetes</taxon>
        <taxon>Kitasatosporales</taxon>
        <taxon>Streptomycetaceae</taxon>
        <taxon>Streptomyces</taxon>
    </lineage>
</organism>
<dbReference type="KEGG" id="spad:DVK44_19410"/>
<evidence type="ECO:0000313" key="4">
    <source>
        <dbReference type="Proteomes" id="UP000253868"/>
    </source>
</evidence>
<reference evidence="4" key="1">
    <citation type="submission" date="2018-07" db="EMBL/GenBank/DDBJ databases">
        <authorList>
            <person name="Zhao J."/>
        </authorList>
    </citation>
    <scope>NUCLEOTIDE SEQUENCE [LARGE SCALE GENOMIC DNA]</scope>
    <source>
        <strain evidence="4">GSSD-12</strain>
    </source>
</reference>
<keyword evidence="2" id="KW-0472">Membrane</keyword>
<evidence type="ECO:0000256" key="2">
    <source>
        <dbReference type="SAM" id="Phobius"/>
    </source>
</evidence>
<name>A0A345HRY4_9ACTN</name>
<dbReference type="RefSeq" id="WP_114660787.1">
    <property type="nucleotide sequence ID" value="NZ_CP031194.1"/>
</dbReference>
<dbReference type="OrthoDB" id="4350222at2"/>